<dbReference type="InterPro" id="IPR006303">
    <property type="entry name" value="FliR"/>
</dbReference>
<dbReference type="EMBL" id="JBFMIA010000003">
    <property type="protein sequence ID" value="MEW9501290.1"/>
    <property type="molecule type" value="Genomic_DNA"/>
</dbReference>
<evidence type="ECO:0000256" key="4">
    <source>
        <dbReference type="ARBA" id="ARBA00022475"/>
    </source>
</evidence>
<evidence type="ECO:0000256" key="5">
    <source>
        <dbReference type="ARBA" id="ARBA00022692"/>
    </source>
</evidence>
<evidence type="ECO:0000256" key="6">
    <source>
        <dbReference type="ARBA" id="ARBA00022989"/>
    </source>
</evidence>
<evidence type="ECO:0000256" key="2">
    <source>
        <dbReference type="ARBA" id="ARBA00009772"/>
    </source>
</evidence>
<dbReference type="PRINTS" id="PR00953">
    <property type="entry name" value="TYPE3IMRPROT"/>
</dbReference>
<proteinExistence type="inferred from homology"/>
<keyword evidence="5 10" id="KW-0812">Transmembrane</keyword>
<keyword evidence="11" id="KW-0282">Flagellum</keyword>
<evidence type="ECO:0000256" key="3">
    <source>
        <dbReference type="ARBA" id="ARBA00021717"/>
    </source>
</evidence>
<dbReference type="RefSeq" id="WP_367778771.1">
    <property type="nucleotide sequence ID" value="NZ_JBFMIA010000003.1"/>
</dbReference>
<feature type="transmembrane region" description="Helical" evidence="10">
    <location>
        <begin position="210"/>
        <end position="234"/>
    </location>
</feature>
<gene>
    <name evidence="11" type="primary">fliR</name>
    <name evidence="11" type="ORF">AB1471_05690</name>
</gene>
<sequence length="260" mass="28892">MEELYPRLTILLLIVVRVSAFFVIMPLFSHRTIPAMHRIGFALLISWMMYYTIDVEPLEINGEYIMLIIKEALVGLFIGLIAYIVLSAIQIAGNFIDFQMGFAIANVIDPQTGAQSPLMGQYLYTLSLLMLLYFDGHHLIMDGIFFSYQFVPMDQLAIAFGEPIAAEFVIKAFAATFVIAFQIASPVVATLFLVDIALGIVARTSPQFNIFVIGLPIKITVAFIILSVLMGVTFKVIQGLFDLMFVVMRDIMTILGGGIV</sequence>
<comment type="subcellular location">
    <subcellularLocation>
        <location evidence="10">Cell membrane</location>
        <topology evidence="10">Multi-pass membrane protein</topology>
    </subcellularLocation>
    <subcellularLocation>
        <location evidence="10">Bacterial flagellum basal body</location>
    </subcellularLocation>
</comment>
<evidence type="ECO:0000256" key="10">
    <source>
        <dbReference type="RuleBase" id="RU362071"/>
    </source>
</evidence>
<dbReference type="Proteomes" id="UP001556040">
    <property type="component" value="Unassembled WGS sequence"/>
</dbReference>
<keyword evidence="11" id="KW-0966">Cell projection</keyword>
<protein>
    <recommendedName>
        <fullName evidence="3 9">Flagellar biosynthetic protein FliR</fullName>
    </recommendedName>
</protein>
<comment type="similarity">
    <text evidence="2 10">Belongs to the FliR/MopE/SpaR family.</text>
</comment>
<keyword evidence="11" id="KW-0969">Cilium</keyword>
<evidence type="ECO:0000313" key="12">
    <source>
        <dbReference type="Proteomes" id="UP001556040"/>
    </source>
</evidence>
<evidence type="ECO:0000313" key="11">
    <source>
        <dbReference type="EMBL" id="MEW9501290.1"/>
    </source>
</evidence>
<feature type="transmembrane region" description="Helical" evidence="10">
    <location>
        <begin position="35"/>
        <end position="53"/>
    </location>
</feature>
<name>A0ABV3Q1S0_9BACL</name>
<comment type="function">
    <text evidence="1 10">Role in flagellar biosynthesis.</text>
</comment>
<keyword evidence="6 10" id="KW-1133">Transmembrane helix</keyword>
<dbReference type="NCBIfam" id="TIGR01400">
    <property type="entry name" value="fliR"/>
    <property type="match status" value="1"/>
</dbReference>
<evidence type="ECO:0000256" key="8">
    <source>
        <dbReference type="ARBA" id="ARBA00023143"/>
    </source>
</evidence>
<dbReference type="InterPro" id="IPR002010">
    <property type="entry name" value="T3SS_IM_R"/>
</dbReference>
<accession>A0ABV3Q1S0</accession>
<keyword evidence="7 10" id="KW-0472">Membrane</keyword>
<feature type="transmembrane region" description="Helical" evidence="10">
    <location>
        <begin position="122"/>
        <end position="148"/>
    </location>
</feature>
<keyword evidence="8 10" id="KW-0975">Bacterial flagellum</keyword>
<dbReference type="PANTHER" id="PTHR30065:SF1">
    <property type="entry name" value="SURFACE PRESENTATION OF ANTIGENS PROTEIN SPAR"/>
    <property type="match status" value="1"/>
</dbReference>
<feature type="transmembrane region" description="Helical" evidence="10">
    <location>
        <begin position="168"/>
        <end position="198"/>
    </location>
</feature>
<reference evidence="11 12" key="1">
    <citation type="journal article" date="1979" name="Int. J. Syst. Evol. Microbiol.">
        <title>Bacillus globisporus subsp. marinus subsp. nov.</title>
        <authorList>
            <person name="Liu H."/>
        </authorList>
    </citation>
    <scope>NUCLEOTIDE SEQUENCE [LARGE SCALE GENOMIC DNA]</scope>
    <source>
        <strain evidence="11 12">DSM 1297</strain>
    </source>
</reference>
<comment type="caution">
    <text evidence="11">The sequence shown here is derived from an EMBL/GenBank/DDBJ whole genome shotgun (WGS) entry which is preliminary data.</text>
</comment>
<evidence type="ECO:0000256" key="9">
    <source>
        <dbReference type="NCBIfam" id="TIGR01400"/>
    </source>
</evidence>
<keyword evidence="4 10" id="KW-1003">Cell membrane</keyword>
<feature type="transmembrane region" description="Helical" evidence="10">
    <location>
        <begin position="6"/>
        <end position="28"/>
    </location>
</feature>
<keyword evidence="12" id="KW-1185">Reference proteome</keyword>
<dbReference type="Pfam" id="PF01311">
    <property type="entry name" value="Bac_export_1"/>
    <property type="match status" value="1"/>
</dbReference>
<evidence type="ECO:0000256" key="7">
    <source>
        <dbReference type="ARBA" id="ARBA00023136"/>
    </source>
</evidence>
<evidence type="ECO:0000256" key="1">
    <source>
        <dbReference type="ARBA" id="ARBA00002578"/>
    </source>
</evidence>
<organism evidence="11 12">
    <name type="scientific">Jeotgalibacillus marinus</name>
    <dbReference type="NCBI Taxonomy" id="86667"/>
    <lineage>
        <taxon>Bacteria</taxon>
        <taxon>Bacillati</taxon>
        <taxon>Bacillota</taxon>
        <taxon>Bacilli</taxon>
        <taxon>Bacillales</taxon>
        <taxon>Caryophanaceae</taxon>
        <taxon>Jeotgalibacillus</taxon>
    </lineage>
</organism>
<dbReference type="PANTHER" id="PTHR30065">
    <property type="entry name" value="FLAGELLAR BIOSYNTHETIC PROTEIN FLIR"/>
    <property type="match status" value="1"/>
</dbReference>
<feature type="transmembrane region" description="Helical" evidence="10">
    <location>
        <begin position="65"/>
        <end position="86"/>
    </location>
</feature>